<gene>
    <name evidence="1" type="ORF">N803_06380</name>
</gene>
<dbReference type="AlphaFoldDB" id="A0A0A0JEW8"/>
<sequence>MRATGATVIEVDWADWKPVGDLLRTSDRYDIVFAHASGARDLALYVNEAWGADLYVMCHGAFHDYVYTWSDKVTAFLAASPSLVDFLVRIGKVDPWRVEMVANGVPDHVLEMPLKTLEEKLSDGVGRIVMASRIAQDKSAQFPVAREVLLACQQAIPNVKWQLDVLGDGPLRPRMEREMGRFAASHGLDVNFAGWVPPEEVPIRMNSAVIGLVAGMGGIRTLAAGALCVGVGARDNVGLQVGQNLRAGLWSNFGDHGCPQFTATPIADDIRTYLRTGPYEEAQQIGRLAVKRARAASVVDGALLSALQAG</sequence>
<proteinExistence type="predicted"/>
<dbReference type="Proteomes" id="UP000030011">
    <property type="component" value="Unassembled WGS sequence"/>
</dbReference>
<dbReference type="SUPFAM" id="SSF53756">
    <property type="entry name" value="UDP-Glycosyltransferase/glycogen phosphorylase"/>
    <property type="match status" value="1"/>
</dbReference>
<reference evidence="1 2" key="1">
    <citation type="submission" date="2013-08" db="EMBL/GenBank/DDBJ databases">
        <title>The genome sequence of Knoellia subterranea.</title>
        <authorList>
            <person name="Zhu W."/>
            <person name="Wang G."/>
        </authorList>
    </citation>
    <scope>NUCLEOTIDE SEQUENCE [LARGE SCALE GENOMIC DNA]</scope>
    <source>
        <strain evidence="1 2">KCTC 19937</strain>
    </source>
</reference>
<evidence type="ECO:0000313" key="1">
    <source>
        <dbReference type="EMBL" id="KGN35693.1"/>
    </source>
</evidence>
<dbReference type="EMBL" id="AVPK01000017">
    <property type="protein sequence ID" value="KGN35693.1"/>
    <property type="molecule type" value="Genomic_DNA"/>
</dbReference>
<evidence type="ECO:0000313" key="2">
    <source>
        <dbReference type="Proteomes" id="UP000030011"/>
    </source>
</evidence>
<comment type="caution">
    <text evidence="1">The sequence shown here is derived from an EMBL/GenBank/DDBJ whole genome shotgun (WGS) entry which is preliminary data.</text>
</comment>
<organism evidence="1 2">
    <name type="scientific">Knoellia subterranea KCTC 19937</name>
    <dbReference type="NCBI Taxonomy" id="1385521"/>
    <lineage>
        <taxon>Bacteria</taxon>
        <taxon>Bacillati</taxon>
        <taxon>Actinomycetota</taxon>
        <taxon>Actinomycetes</taxon>
        <taxon>Micrococcales</taxon>
        <taxon>Intrasporangiaceae</taxon>
        <taxon>Knoellia</taxon>
    </lineage>
</organism>
<protein>
    <recommendedName>
        <fullName evidence="3">Glycosyl transferase family 1</fullName>
    </recommendedName>
</protein>
<dbReference type="Gene3D" id="3.40.50.2000">
    <property type="entry name" value="Glycogen Phosphorylase B"/>
    <property type="match status" value="2"/>
</dbReference>
<dbReference type="STRING" id="1385521.N803_06380"/>
<name>A0A0A0JEW8_9MICO</name>
<keyword evidence="2" id="KW-1185">Reference proteome</keyword>
<accession>A0A0A0JEW8</accession>
<evidence type="ECO:0008006" key="3">
    <source>
        <dbReference type="Google" id="ProtNLM"/>
    </source>
</evidence>